<dbReference type="GO" id="GO:0045337">
    <property type="term" value="P:farnesyl diphosphate biosynthetic process"/>
    <property type="evidence" value="ECO:0007669"/>
    <property type="project" value="TreeGrafter"/>
</dbReference>
<proteinExistence type="inferred from homology"/>
<dbReference type="AlphaFoldDB" id="A0A7R8W528"/>
<dbReference type="GO" id="GO:0005737">
    <property type="term" value="C:cytoplasm"/>
    <property type="evidence" value="ECO:0007669"/>
    <property type="project" value="TreeGrafter"/>
</dbReference>
<dbReference type="GO" id="GO:0046872">
    <property type="term" value="F:metal ion binding"/>
    <property type="evidence" value="ECO:0007669"/>
    <property type="project" value="UniProtKB-KW"/>
</dbReference>
<comment type="similarity">
    <text evidence="7">Belongs to the FPP/GGPP synthase family.</text>
</comment>
<dbReference type="GO" id="GO:0042811">
    <property type="term" value="P:pheromone biosynthetic process"/>
    <property type="evidence" value="ECO:0007669"/>
    <property type="project" value="UniProtKB-ARBA"/>
</dbReference>
<dbReference type="SUPFAM" id="SSF48576">
    <property type="entry name" value="Terpenoid synthases"/>
    <property type="match status" value="1"/>
</dbReference>
<dbReference type="PANTHER" id="PTHR11525">
    <property type="entry name" value="FARNESYL-PYROPHOSPHATE SYNTHETASE"/>
    <property type="match status" value="1"/>
</dbReference>
<dbReference type="EMBL" id="OB660112">
    <property type="protein sequence ID" value="CAD7222850.1"/>
    <property type="molecule type" value="Genomic_DNA"/>
</dbReference>
<dbReference type="PROSITE" id="PS00444">
    <property type="entry name" value="POLYPRENYL_SYNTHASE_2"/>
    <property type="match status" value="1"/>
</dbReference>
<dbReference type="GO" id="GO:0004337">
    <property type="term" value="F:(2E,6E)-farnesyl diphosphate synthase activity"/>
    <property type="evidence" value="ECO:0007669"/>
    <property type="project" value="TreeGrafter"/>
</dbReference>
<dbReference type="InterPro" id="IPR008949">
    <property type="entry name" value="Isoprenoid_synthase_dom_sf"/>
</dbReference>
<dbReference type="OrthoDB" id="10257492at2759"/>
<accession>A0A7R8W528</accession>
<keyword evidence="2 7" id="KW-0808">Transferase</keyword>
<evidence type="ECO:0000256" key="1">
    <source>
        <dbReference type="ARBA" id="ARBA00001946"/>
    </source>
</evidence>
<evidence type="ECO:0000256" key="7">
    <source>
        <dbReference type="RuleBase" id="RU004466"/>
    </source>
</evidence>
<evidence type="ECO:0000313" key="8">
    <source>
        <dbReference type="EMBL" id="CAD7222850.1"/>
    </source>
</evidence>
<dbReference type="PANTHER" id="PTHR11525:SF0">
    <property type="entry name" value="FARNESYL PYROPHOSPHATE SYNTHASE"/>
    <property type="match status" value="1"/>
</dbReference>
<dbReference type="InterPro" id="IPR000092">
    <property type="entry name" value="Polyprenyl_synt"/>
</dbReference>
<evidence type="ECO:0000256" key="2">
    <source>
        <dbReference type="ARBA" id="ARBA00022679"/>
    </source>
</evidence>
<gene>
    <name evidence="8" type="ORF">CTOB1V02_LOCUS847</name>
</gene>
<name>A0A7R8W528_9CRUS</name>
<reference evidence="8" key="1">
    <citation type="submission" date="2020-11" db="EMBL/GenBank/DDBJ databases">
        <authorList>
            <person name="Tran Van P."/>
        </authorList>
    </citation>
    <scope>NUCLEOTIDE SEQUENCE</scope>
</reference>
<keyword evidence="3" id="KW-0479">Metal-binding</keyword>
<dbReference type="CDD" id="cd00685">
    <property type="entry name" value="Trans_IPPS_HT"/>
    <property type="match status" value="1"/>
</dbReference>
<keyword evidence="4" id="KW-0460">Magnesium</keyword>
<dbReference type="Gene3D" id="1.10.600.10">
    <property type="entry name" value="Farnesyl Diphosphate Synthase"/>
    <property type="match status" value="1"/>
</dbReference>
<organism evidence="8">
    <name type="scientific">Cyprideis torosa</name>
    <dbReference type="NCBI Taxonomy" id="163714"/>
    <lineage>
        <taxon>Eukaryota</taxon>
        <taxon>Metazoa</taxon>
        <taxon>Ecdysozoa</taxon>
        <taxon>Arthropoda</taxon>
        <taxon>Crustacea</taxon>
        <taxon>Oligostraca</taxon>
        <taxon>Ostracoda</taxon>
        <taxon>Podocopa</taxon>
        <taxon>Podocopida</taxon>
        <taxon>Cytherocopina</taxon>
        <taxon>Cytheroidea</taxon>
        <taxon>Cytherideidae</taxon>
        <taxon>Cyprideis</taxon>
    </lineage>
</organism>
<evidence type="ECO:0000256" key="4">
    <source>
        <dbReference type="ARBA" id="ARBA00022842"/>
    </source>
</evidence>
<protein>
    <recommendedName>
        <fullName evidence="6">Farnesyl pyrophosphate synthase</fullName>
    </recommendedName>
</protein>
<evidence type="ECO:0000256" key="3">
    <source>
        <dbReference type="ARBA" id="ARBA00022723"/>
    </source>
</evidence>
<dbReference type="GO" id="GO:0004161">
    <property type="term" value="F:dimethylallyltranstransferase activity"/>
    <property type="evidence" value="ECO:0007669"/>
    <property type="project" value="TreeGrafter"/>
</dbReference>
<comment type="cofactor">
    <cofactor evidence="1">
        <name>Mg(2+)</name>
        <dbReference type="ChEBI" id="CHEBI:18420"/>
    </cofactor>
</comment>
<dbReference type="Pfam" id="PF00348">
    <property type="entry name" value="polyprenyl_synt"/>
    <property type="match status" value="1"/>
</dbReference>
<evidence type="ECO:0000256" key="6">
    <source>
        <dbReference type="ARBA" id="ARBA00034546"/>
    </source>
</evidence>
<evidence type="ECO:0000256" key="5">
    <source>
        <dbReference type="ARBA" id="ARBA00033740"/>
    </source>
</evidence>
<dbReference type="InterPro" id="IPR033749">
    <property type="entry name" value="Polyprenyl_synt_CS"/>
</dbReference>
<comment type="pathway">
    <text evidence="5">Pheromone biosynthesis.</text>
</comment>
<dbReference type="SFLD" id="SFLDG01017">
    <property type="entry name" value="Polyprenyl_Transferase_Like"/>
    <property type="match status" value="1"/>
</dbReference>
<dbReference type="InterPro" id="IPR039702">
    <property type="entry name" value="FPS1-like"/>
</dbReference>
<dbReference type="SFLD" id="SFLDS00005">
    <property type="entry name" value="Isoprenoid_Synthase_Type_I"/>
    <property type="match status" value="1"/>
</dbReference>
<dbReference type="PROSITE" id="PS00723">
    <property type="entry name" value="POLYPRENYL_SYNTHASE_1"/>
    <property type="match status" value="1"/>
</dbReference>
<sequence length="403" mass="46346">MRNPAALWRQTACGRLLVESVKPLFTVSLCSNRQLWRRNEFTSKRSYTMDSSGSDMPPLFGNKEVSRAFMSVFPDVVREVSAERKGTLPEVEKWLTKIMQYNVPTGKKYRGLSVVHTYLSLTQDAVTEDALQKAYYLGWMVEMLHAFFLIQDDIMDGSYTRRGKAAWYRVEGVGMGAVNDAVLLEKSIYFLLKKKYSKEPWYMESVDLFNMVTLKTAIGQCLDVHSKKADGSIDVPKFTVDRHEGIAKFKTAFYSLYLPVSLGMHLAGRTNPELHRQAKVILLEIGEFLQMQDDYLDCYGRPEVTGKTGTDIVEGKVTWVSVMALQRANAKQKEMFREHYGQSDPASVQKIREFYDQIDIPHIYRIVEKESYERITRTIQQASHGIPKSFLLKLMDALYKRDQ</sequence>